<protein>
    <submittedName>
        <fullName evidence="1">Uncharacterized protein</fullName>
    </submittedName>
</protein>
<reference evidence="2" key="1">
    <citation type="submission" date="2018-07" db="EMBL/GenBank/DDBJ databases">
        <authorList>
            <person name="Liu B.-T."/>
            <person name="Du Z."/>
        </authorList>
    </citation>
    <scope>NUCLEOTIDE SEQUENCE [LARGE SCALE GENOMIC DNA]</scope>
    <source>
        <strain evidence="2">XYN52</strain>
    </source>
</reference>
<evidence type="ECO:0000313" key="2">
    <source>
        <dbReference type="Proteomes" id="UP000253759"/>
    </source>
</evidence>
<accession>A0A369W4E8</accession>
<dbReference type="Proteomes" id="UP000253759">
    <property type="component" value="Unassembled WGS sequence"/>
</dbReference>
<proteinExistence type="predicted"/>
<comment type="caution">
    <text evidence="1">The sequence shown here is derived from an EMBL/GenBank/DDBJ whole genome shotgun (WGS) entry which is preliminary data.</text>
</comment>
<name>A0A369W4E8_9HYPH</name>
<keyword evidence="2" id="KW-1185">Reference proteome</keyword>
<evidence type="ECO:0000313" key="1">
    <source>
        <dbReference type="EMBL" id="RDE08745.1"/>
    </source>
</evidence>
<organism evidence="1 2">
    <name type="scientific">Pelagibacterium lacus</name>
    <dbReference type="NCBI Taxonomy" id="2282655"/>
    <lineage>
        <taxon>Bacteria</taxon>
        <taxon>Pseudomonadati</taxon>
        <taxon>Pseudomonadota</taxon>
        <taxon>Alphaproteobacteria</taxon>
        <taxon>Hyphomicrobiales</taxon>
        <taxon>Devosiaceae</taxon>
        <taxon>Pelagibacterium</taxon>
    </lineage>
</organism>
<dbReference type="AlphaFoldDB" id="A0A369W4E8"/>
<dbReference type="EMBL" id="QQNH01000012">
    <property type="protein sequence ID" value="RDE08745.1"/>
    <property type="molecule type" value="Genomic_DNA"/>
</dbReference>
<gene>
    <name evidence="1" type="ORF">DVH29_09905</name>
</gene>
<sequence length="69" mass="7695">MRALLDEIPSWPDAMLLHMHKRFATSRLFRVHHDPHGPLTERAVLLRDAAGTEIALRGLSPLAETGDGE</sequence>